<evidence type="ECO:0000313" key="3">
    <source>
        <dbReference type="Proteomes" id="UP000777438"/>
    </source>
</evidence>
<evidence type="ECO:0008006" key="4">
    <source>
        <dbReference type="Google" id="ProtNLM"/>
    </source>
</evidence>
<dbReference type="AlphaFoldDB" id="A0A9P9ASV3"/>
<name>A0A9P9ASV3_9HYPO</name>
<feature type="region of interest" description="Disordered" evidence="1">
    <location>
        <begin position="374"/>
        <end position="434"/>
    </location>
</feature>
<feature type="compositionally biased region" description="Polar residues" evidence="1">
    <location>
        <begin position="331"/>
        <end position="348"/>
    </location>
</feature>
<sequence>MGPDDVEVVTPLSYPGWARGRQPERRLPSGVGSSNYGSISDDYSDFNNKSFLETATLNSLSGSISRHRQPQQPEAGVDNTHAIQAYAYAQTNADMLGQARPQPQRPATAFASSPRSTQYMADESFLLSRQTSAATMAMTTSSGGGANAVTYSAHPPPLFNLPSLWHQDPKVELRLPPEPQAEGEIQLNVCNPHDLLDTLDHELLFPDTHHFSSQDRPSSSRSHLRVWRRNRSPDADTSKTLRVSSEDPDSSDSFDSNRPSMVITRDEYEALPPTIQRKYFSTIERSQLAHQLDPENHSRLGTAEPEQPYSPEPPGENSASRRQRRKIKATSDPSTVSTGRTRINSTDQRFFENLPEKIKRQHLTEEEQIAAHYRRQTLLSNPSTNDGSQMVTKRQLKDQKMQSPVGSPALSEGHSSLSSVPHLHDEHAPRESEKKRVDSFYDSFRWLEEDEGLDLRLYLDDYHINLREEIPVPNKNRRPSFRRHLSINKLPFGRGSVSYNRPPMKDMPTSPSLPSCPSPILGSEGHVRRRSRAVSLMTPSRGPSPESTPVIDAEAAHYRDPEARMKLRAFLASPQKFDEAIEFGFPSLDETKPAVSKPDKRRVGGGSSDRFRSFLEDGQSLSEEASVEDPESPKTPHLFGAPDRPPQASTESAHDRNAFLRSDPSREALSSREMTLRMTLTRPDLRANEEQMYGWKQPASSRGATPREDSASPVIYARDENRKESVERQLASLDQWVDDPGLENGVVKRIWNRVRRN</sequence>
<evidence type="ECO:0000256" key="1">
    <source>
        <dbReference type="SAM" id="MobiDB-lite"/>
    </source>
</evidence>
<feature type="region of interest" description="Disordered" evidence="1">
    <location>
        <begin position="209"/>
        <end position="269"/>
    </location>
</feature>
<feature type="compositionally biased region" description="Basic and acidic residues" evidence="1">
    <location>
        <begin position="422"/>
        <end position="434"/>
    </location>
</feature>
<feature type="region of interest" description="Disordered" evidence="1">
    <location>
        <begin position="681"/>
        <end position="722"/>
    </location>
</feature>
<dbReference type="EMBL" id="JAGPYM010000002">
    <property type="protein sequence ID" value="KAH6898682.1"/>
    <property type="molecule type" value="Genomic_DNA"/>
</dbReference>
<dbReference type="Proteomes" id="UP000777438">
    <property type="component" value="Unassembled WGS sequence"/>
</dbReference>
<organism evidence="2 3">
    <name type="scientific">Thelonectria olida</name>
    <dbReference type="NCBI Taxonomy" id="1576542"/>
    <lineage>
        <taxon>Eukaryota</taxon>
        <taxon>Fungi</taxon>
        <taxon>Dikarya</taxon>
        <taxon>Ascomycota</taxon>
        <taxon>Pezizomycotina</taxon>
        <taxon>Sordariomycetes</taxon>
        <taxon>Hypocreomycetidae</taxon>
        <taxon>Hypocreales</taxon>
        <taxon>Nectriaceae</taxon>
        <taxon>Thelonectria</taxon>
    </lineage>
</organism>
<proteinExistence type="predicted"/>
<gene>
    <name evidence="2" type="ORF">B0T10DRAFT_555981</name>
</gene>
<dbReference type="OrthoDB" id="5380370at2759"/>
<feature type="compositionally biased region" description="Polar residues" evidence="1">
    <location>
        <begin position="377"/>
        <end position="392"/>
    </location>
</feature>
<feature type="region of interest" description="Disordered" evidence="1">
    <location>
        <begin position="496"/>
        <end position="523"/>
    </location>
</feature>
<comment type="caution">
    <text evidence="2">The sequence shown here is derived from an EMBL/GenBank/DDBJ whole genome shotgun (WGS) entry which is preliminary data.</text>
</comment>
<accession>A0A9P9ASV3</accession>
<feature type="region of interest" description="Disordered" evidence="1">
    <location>
        <begin position="294"/>
        <end position="348"/>
    </location>
</feature>
<evidence type="ECO:0000313" key="2">
    <source>
        <dbReference type="EMBL" id="KAH6898682.1"/>
    </source>
</evidence>
<feature type="region of interest" description="Disordered" evidence="1">
    <location>
        <begin position="589"/>
        <end position="669"/>
    </location>
</feature>
<feature type="compositionally biased region" description="Low complexity" evidence="1">
    <location>
        <begin position="508"/>
        <end position="523"/>
    </location>
</feature>
<feature type="compositionally biased region" description="Basic and acidic residues" evidence="1">
    <location>
        <begin position="652"/>
        <end position="669"/>
    </location>
</feature>
<feature type="compositionally biased region" description="Basic and acidic residues" evidence="1">
    <location>
        <begin position="589"/>
        <end position="602"/>
    </location>
</feature>
<protein>
    <recommendedName>
        <fullName evidence="4">Mucin</fullName>
    </recommendedName>
</protein>
<feature type="region of interest" description="Disordered" evidence="1">
    <location>
        <begin position="14"/>
        <end position="39"/>
    </location>
</feature>
<reference evidence="2 3" key="1">
    <citation type="journal article" date="2021" name="Nat. Commun.">
        <title>Genetic determinants of endophytism in the Arabidopsis root mycobiome.</title>
        <authorList>
            <person name="Mesny F."/>
            <person name="Miyauchi S."/>
            <person name="Thiergart T."/>
            <person name="Pickel B."/>
            <person name="Atanasova L."/>
            <person name="Karlsson M."/>
            <person name="Huettel B."/>
            <person name="Barry K.W."/>
            <person name="Haridas S."/>
            <person name="Chen C."/>
            <person name="Bauer D."/>
            <person name="Andreopoulos W."/>
            <person name="Pangilinan J."/>
            <person name="LaButti K."/>
            <person name="Riley R."/>
            <person name="Lipzen A."/>
            <person name="Clum A."/>
            <person name="Drula E."/>
            <person name="Henrissat B."/>
            <person name="Kohler A."/>
            <person name="Grigoriev I.V."/>
            <person name="Martin F.M."/>
            <person name="Hacquard S."/>
        </authorList>
    </citation>
    <scope>NUCLEOTIDE SEQUENCE [LARGE SCALE GENOMIC DNA]</scope>
    <source>
        <strain evidence="2 3">MPI-CAGE-CH-0241</strain>
    </source>
</reference>
<keyword evidence="3" id="KW-1185">Reference proteome</keyword>